<keyword evidence="5 6" id="KW-0131">Cell cycle</keyword>
<dbReference type="AlphaFoldDB" id="A0A7X6N3S8"/>
<keyword evidence="3 6" id="KW-0812">Transmembrane</keyword>
<reference evidence="10 11" key="1">
    <citation type="submission" date="2020-04" db="EMBL/GenBank/DDBJ databases">
        <title>MicrobeNet Type strains.</title>
        <authorList>
            <person name="Nicholson A.C."/>
        </authorList>
    </citation>
    <scope>NUCLEOTIDE SEQUENCE [LARGE SCALE GENOMIC DNA]</scope>
    <source>
        <strain evidence="10 11">CCUG 61472</strain>
    </source>
</reference>
<organism evidence="10 11">
    <name type="scientific">Periweissella fabalis</name>
    <dbReference type="NCBI Taxonomy" id="1070421"/>
    <lineage>
        <taxon>Bacteria</taxon>
        <taxon>Bacillati</taxon>
        <taxon>Bacillota</taxon>
        <taxon>Bacilli</taxon>
        <taxon>Lactobacillales</taxon>
        <taxon>Lactobacillaceae</taxon>
        <taxon>Periweissella</taxon>
    </lineage>
</organism>
<dbReference type="RefSeq" id="WP_168722034.1">
    <property type="nucleotide sequence ID" value="NZ_JAAXPN010000004.1"/>
</dbReference>
<keyword evidence="4 6" id="KW-1133">Transmembrane helix</keyword>
<dbReference type="EMBL" id="JAAXPN010000004">
    <property type="protein sequence ID" value="NKZ24237.1"/>
    <property type="molecule type" value="Genomic_DNA"/>
</dbReference>
<feature type="compositionally biased region" description="Basic and acidic residues" evidence="7">
    <location>
        <begin position="362"/>
        <end position="381"/>
    </location>
</feature>
<evidence type="ECO:0000256" key="1">
    <source>
        <dbReference type="ARBA" id="ARBA00022475"/>
    </source>
</evidence>
<dbReference type="Pfam" id="PF03799">
    <property type="entry name" value="FtsQ_DivIB_C"/>
    <property type="match status" value="1"/>
</dbReference>
<protein>
    <recommendedName>
        <fullName evidence="6">Cell division protein DivIB</fullName>
    </recommendedName>
</protein>
<dbReference type="InterPro" id="IPR013685">
    <property type="entry name" value="POTRA_FtsQ_type"/>
</dbReference>
<keyword evidence="2 6" id="KW-0132">Cell division</keyword>
<comment type="function">
    <text evidence="6">Cell division protein that may be involved in stabilizing or promoting the assembly of the division complex.</text>
</comment>
<feature type="compositionally biased region" description="Low complexity" evidence="7">
    <location>
        <begin position="384"/>
        <end position="396"/>
    </location>
</feature>
<dbReference type="PANTHER" id="PTHR37820">
    <property type="entry name" value="CELL DIVISION PROTEIN DIVIB"/>
    <property type="match status" value="1"/>
</dbReference>
<dbReference type="GO" id="GO:0005886">
    <property type="term" value="C:plasma membrane"/>
    <property type="evidence" value="ECO:0007669"/>
    <property type="project" value="UniProtKB-SubCell"/>
</dbReference>
<feature type="domain" description="Cell division protein FtsQ/DivIB C-terminal" evidence="8">
    <location>
        <begin position="226"/>
        <end position="335"/>
    </location>
</feature>
<dbReference type="Proteomes" id="UP000549765">
    <property type="component" value="Unassembled WGS sequence"/>
</dbReference>
<evidence type="ECO:0000313" key="11">
    <source>
        <dbReference type="Proteomes" id="UP000549765"/>
    </source>
</evidence>
<dbReference type="InterPro" id="IPR026580">
    <property type="entry name" value="DivIB"/>
</dbReference>
<feature type="transmembrane region" description="Helical" evidence="6">
    <location>
        <begin position="125"/>
        <end position="143"/>
    </location>
</feature>
<dbReference type="InterPro" id="IPR050487">
    <property type="entry name" value="FtsQ_DivIB"/>
</dbReference>
<comment type="similarity">
    <text evidence="6">Belongs to the FtsQ/DivIB family. DivIB subfamily.</text>
</comment>
<evidence type="ECO:0000256" key="7">
    <source>
        <dbReference type="SAM" id="MobiDB-lite"/>
    </source>
</evidence>
<feature type="domain" description="POTRA" evidence="9">
    <location>
        <begin position="149"/>
        <end position="217"/>
    </location>
</feature>
<proteinExistence type="inferred from homology"/>
<dbReference type="PANTHER" id="PTHR37820:SF1">
    <property type="entry name" value="CELL DIVISION PROTEIN FTSQ"/>
    <property type="match status" value="1"/>
</dbReference>
<comment type="subcellular location">
    <subcellularLocation>
        <location evidence="6">Cell membrane</location>
        <topology evidence="6">Single-pass type II membrane protein</topology>
    </subcellularLocation>
    <text evidence="6">Localizes to the division septum.</text>
</comment>
<dbReference type="GO" id="GO:0043093">
    <property type="term" value="P:FtsZ-dependent cytokinesis"/>
    <property type="evidence" value="ECO:0007669"/>
    <property type="project" value="UniProtKB-UniRule"/>
</dbReference>
<evidence type="ECO:0000259" key="9">
    <source>
        <dbReference type="Pfam" id="PF08478"/>
    </source>
</evidence>
<keyword evidence="11" id="KW-1185">Reference proteome</keyword>
<keyword evidence="6" id="KW-0472">Membrane</keyword>
<evidence type="ECO:0000256" key="5">
    <source>
        <dbReference type="ARBA" id="ARBA00023306"/>
    </source>
</evidence>
<dbReference type="HAMAP" id="MF_00912">
    <property type="entry name" value="DivIB"/>
    <property type="match status" value="1"/>
</dbReference>
<dbReference type="Gene3D" id="3.40.50.10960">
    <property type="match status" value="1"/>
</dbReference>
<sequence>MGDKPEKKNQESSPWDILQIDEANKENKYSQIAEDLFFKRDTKKDIPDTKSSMTDELVTEKIKFTKSPVEKDQFQFVAPKLESDDLINDNPLIDVPKAPNKIYVLFQTLVTNIKVTKLQKQTKQAWATIVAIVLLLGCFYWVISPNSMVQRIDVTGAQDISPKKIVTASGIKVNRSIFGIAFHEEMIKKHALAGNNQIKNLTIHIVSPTHIQINVQEAMRVGYILRHNKYYLVLEGGKILEQPLTTNNLGLPIYEGFKNLTLFNKTIDKFATLDLPIRGAVSEIRFSPTKGDPERIILYMNDGNQVNATIETFADKMAYYPSIAAQMDKPGIVDLQVGAYSYSYEQIELDKAAAEAKKKAEAAKKELAKKQEEAKENDKQTEVNSSSNDAANTNNN</sequence>
<comment type="caution">
    <text evidence="10">The sequence shown here is derived from an EMBL/GenBank/DDBJ whole genome shotgun (WGS) entry which is preliminary data.</text>
</comment>
<evidence type="ECO:0000256" key="2">
    <source>
        <dbReference type="ARBA" id="ARBA00022618"/>
    </source>
</evidence>
<dbReference type="Pfam" id="PF08478">
    <property type="entry name" value="POTRA_1"/>
    <property type="match status" value="1"/>
</dbReference>
<dbReference type="GO" id="GO:0032153">
    <property type="term" value="C:cell division site"/>
    <property type="evidence" value="ECO:0007669"/>
    <property type="project" value="UniProtKB-UniRule"/>
</dbReference>
<dbReference type="InterPro" id="IPR005548">
    <property type="entry name" value="Cell_div_FtsQ/DivIB_C"/>
</dbReference>
<evidence type="ECO:0000259" key="8">
    <source>
        <dbReference type="Pfam" id="PF03799"/>
    </source>
</evidence>
<evidence type="ECO:0000256" key="6">
    <source>
        <dbReference type="HAMAP-Rule" id="MF_00912"/>
    </source>
</evidence>
<name>A0A7X6N3S8_9LACO</name>
<gene>
    <name evidence="6" type="primary">divIB</name>
    <name evidence="10" type="ORF">HF964_05365</name>
</gene>
<evidence type="ECO:0000256" key="4">
    <source>
        <dbReference type="ARBA" id="ARBA00022989"/>
    </source>
</evidence>
<evidence type="ECO:0000256" key="3">
    <source>
        <dbReference type="ARBA" id="ARBA00022692"/>
    </source>
</evidence>
<feature type="region of interest" description="Disordered" evidence="7">
    <location>
        <begin position="362"/>
        <end position="396"/>
    </location>
</feature>
<keyword evidence="1 6" id="KW-1003">Cell membrane</keyword>
<accession>A0A7X6N3S8</accession>
<evidence type="ECO:0000313" key="10">
    <source>
        <dbReference type="EMBL" id="NKZ24237.1"/>
    </source>
</evidence>